<evidence type="ECO:0000313" key="2">
    <source>
        <dbReference type="EMBL" id="KAF2123135.1"/>
    </source>
</evidence>
<proteinExistence type="predicted"/>
<dbReference type="AlphaFoldDB" id="A0A6A5ZVR3"/>
<name>A0A6A5ZVR3_9PLEO</name>
<accession>A0A6A5ZVR3</accession>
<dbReference type="GO" id="GO:0004672">
    <property type="term" value="F:protein kinase activity"/>
    <property type="evidence" value="ECO:0007669"/>
    <property type="project" value="InterPro"/>
</dbReference>
<dbReference type="PROSITE" id="PS50011">
    <property type="entry name" value="PROTEIN_KINASE_DOM"/>
    <property type="match status" value="1"/>
</dbReference>
<feature type="domain" description="Protein kinase" evidence="1">
    <location>
        <begin position="33"/>
        <end position="363"/>
    </location>
</feature>
<organism evidence="2 3">
    <name type="scientific">Lophiotrema nucula</name>
    <dbReference type="NCBI Taxonomy" id="690887"/>
    <lineage>
        <taxon>Eukaryota</taxon>
        <taxon>Fungi</taxon>
        <taxon>Dikarya</taxon>
        <taxon>Ascomycota</taxon>
        <taxon>Pezizomycotina</taxon>
        <taxon>Dothideomycetes</taxon>
        <taxon>Pleosporomycetidae</taxon>
        <taxon>Pleosporales</taxon>
        <taxon>Lophiotremataceae</taxon>
        <taxon>Lophiotrema</taxon>
    </lineage>
</organism>
<dbReference type="InterPro" id="IPR000719">
    <property type="entry name" value="Prot_kinase_dom"/>
</dbReference>
<dbReference type="OrthoDB" id="4062651at2759"/>
<gene>
    <name evidence="2" type="ORF">BDV96DRAFT_593584</name>
</gene>
<protein>
    <recommendedName>
        <fullName evidence="1">Protein kinase domain-containing protein</fullName>
    </recommendedName>
</protein>
<reference evidence="2" key="1">
    <citation type="journal article" date="2020" name="Stud. Mycol.">
        <title>101 Dothideomycetes genomes: a test case for predicting lifestyles and emergence of pathogens.</title>
        <authorList>
            <person name="Haridas S."/>
            <person name="Albert R."/>
            <person name="Binder M."/>
            <person name="Bloem J."/>
            <person name="Labutti K."/>
            <person name="Salamov A."/>
            <person name="Andreopoulos B."/>
            <person name="Baker S."/>
            <person name="Barry K."/>
            <person name="Bills G."/>
            <person name="Bluhm B."/>
            <person name="Cannon C."/>
            <person name="Castanera R."/>
            <person name="Culley D."/>
            <person name="Daum C."/>
            <person name="Ezra D."/>
            <person name="Gonzalez J."/>
            <person name="Henrissat B."/>
            <person name="Kuo A."/>
            <person name="Liang C."/>
            <person name="Lipzen A."/>
            <person name="Lutzoni F."/>
            <person name="Magnuson J."/>
            <person name="Mondo S."/>
            <person name="Nolan M."/>
            <person name="Ohm R."/>
            <person name="Pangilinan J."/>
            <person name="Park H.-J."/>
            <person name="Ramirez L."/>
            <person name="Alfaro M."/>
            <person name="Sun H."/>
            <person name="Tritt A."/>
            <person name="Yoshinaga Y."/>
            <person name="Zwiers L.-H."/>
            <person name="Turgeon B."/>
            <person name="Goodwin S."/>
            <person name="Spatafora J."/>
            <person name="Crous P."/>
            <person name="Grigoriev I."/>
        </authorList>
    </citation>
    <scope>NUCLEOTIDE SEQUENCE</scope>
    <source>
        <strain evidence="2">CBS 627.86</strain>
    </source>
</reference>
<sequence>MSSLPPSIAAINRFRDKGNHPVHQIHRSRTQNAAVWYFLRKGTQGRNYDDLRAQLMVVKIASDAPASRKRLLNEAEALTKIKNTYAGERFGAANVEGADREEGRQIMQRFCHLDDCDLATVEQHGASQLEDAWWITTRAIYPSFTLQHYIDNLHAQRQPAPGHFTAHVFLELFSAVKFLQEEHGIAHNELVERNVLLDLWTRTPKQFPIIKLIDFGSATCAPLASSPDEVCANDVDKQNDVKAIYTIISNLEKIRRQYVTGDIDRLDDEMRKDKVFQEWDKRSKITQYYTREGLKKSGGLANLWKEARFFCEVMVGKVQPQEAITFLNLAMLQPAQATKAVVPDQLLGGISRIDPASGMLTVV</sequence>
<dbReference type="GO" id="GO:0005524">
    <property type="term" value="F:ATP binding"/>
    <property type="evidence" value="ECO:0007669"/>
    <property type="project" value="InterPro"/>
</dbReference>
<keyword evidence="3" id="KW-1185">Reference proteome</keyword>
<evidence type="ECO:0000313" key="3">
    <source>
        <dbReference type="Proteomes" id="UP000799770"/>
    </source>
</evidence>
<dbReference type="Proteomes" id="UP000799770">
    <property type="component" value="Unassembled WGS sequence"/>
</dbReference>
<dbReference type="EMBL" id="ML977310">
    <property type="protein sequence ID" value="KAF2123135.1"/>
    <property type="molecule type" value="Genomic_DNA"/>
</dbReference>
<dbReference type="InterPro" id="IPR011009">
    <property type="entry name" value="Kinase-like_dom_sf"/>
</dbReference>
<dbReference type="Gene3D" id="1.10.510.10">
    <property type="entry name" value="Transferase(Phosphotransferase) domain 1"/>
    <property type="match status" value="1"/>
</dbReference>
<evidence type="ECO:0000259" key="1">
    <source>
        <dbReference type="PROSITE" id="PS50011"/>
    </source>
</evidence>
<dbReference type="SUPFAM" id="SSF56112">
    <property type="entry name" value="Protein kinase-like (PK-like)"/>
    <property type="match status" value="1"/>
</dbReference>